<dbReference type="PANTHER" id="PTHR44145">
    <property type="entry name" value="DNAJ HOMOLOG SUBFAMILY A MEMBER 3, MITOCHONDRIAL"/>
    <property type="match status" value="1"/>
</dbReference>
<dbReference type="PROSITE" id="PS50076">
    <property type="entry name" value="DNAJ_2"/>
    <property type="match status" value="1"/>
</dbReference>
<dbReference type="InParanoid" id="A0A1Z5JJS1"/>
<dbReference type="InterPro" id="IPR001623">
    <property type="entry name" value="DnaJ_domain"/>
</dbReference>
<dbReference type="InterPro" id="IPR018253">
    <property type="entry name" value="DnaJ_domain_CS"/>
</dbReference>
<dbReference type="InterPro" id="IPR051938">
    <property type="entry name" value="Apopto_cytoskel_mod"/>
</dbReference>
<protein>
    <recommendedName>
        <fullName evidence="3">J domain-containing protein</fullName>
    </recommendedName>
</protein>
<keyword evidence="1" id="KW-0143">Chaperone</keyword>
<dbReference type="EMBL" id="BDSP01000074">
    <property type="protein sequence ID" value="GAX14021.1"/>
    <property type="molecule type" value="Genomic_DNA"/>
</dbReference>
<dbReference type="Gene3D" id="1.10.287.110">
    <property type="entry name" value="DnaJ domain"/>
    <property type="match status" value="1"/>
</dbReference>
<dbReference type="PROSITE" id="PS00636">
    <property type="entry name" value="DNAJ_1"/>
    <property type="match status" value="1"/>
</dbReference>
<accession>A0A1Z5JJS1</accession>
<dbReference type="SMART" id="SM00271">
    <property type="entry name" value="DnaJ"/>
    <property type="match status" value="1"/>
</dbReference>
<keyword evidence="2" id="KW-0175">Coiled coil</keyword>
<gene>
    <name evidence="4" type="ORF">FisN_5Lh057</name>
</gene>
<dbReference type="AlphaFoldDB" id="A0A1Z5JJS1"/>
<feature type="domain" description="J" evidence="3">
    <location>
        <begin position="82"/>
        <end position="148"/>
    </location>
</feature>
<sequence>MVEVSVSRLPFVVTIVVLSSSLSNAFVLSSLPANQGKWILHSSPSFTTLDQNNNDSVDVINNVVSNATTSLTTSTEKKTTPTLYEILGAKPSDTKEEIKKKYVQLAKISHPDAIKFNGNTIEVDFNEISTAWSILGDEKKRLRYDRSLKAARFSEDLADWTIQQARPAADWSAEVLEKVAIPFLSTTFSSTLARFQAAAASFQSQKEKEANKKWSLTQAMKAAARAGNAIDKLDLLEKATKLEELAAAEVQKALQVQQSLKEKALERLRLSIHTTDSQLTSSEAWLILESMNQTQVENRVPRTRQLSTLQQHIAEEVDILSGIENDFVQAQQFDQQWQEEYRTTVKERLDAKNAMEQAQREEQAARIAYEQAQQNTIYARERLESISRTLINTSANAKKSSYEVERRSVVAEQQAERVRSMILQSEKALGISTVLDSSSIEENQKRLETLAVLRQEERDLTEQEKKLEVRAAKFISRANKLRARAGALDSSTQQ</sequence>
<evidence type="ECO:0000313" key="5">
    <source>
        <dbReference type="Proteomes" id="UP000198406"/>
    </source>
</evidence>
<reference evidence="4 5" key="1">
    <citation type="journal article" date="2015" name="Plant Cell">
        <title>Oil accumulation by the oleaginous diatom Fistulifera solaris as revealed by the genome and transcriptome.</title>
        <authorList>
            <person name="Tanaka T."/>
            <person name="Maeda Y."/>
            <person name="Veluchamy A."/>
            <person name="Tanaka M."/>
            <person name="Abida H."/>
            <person name="Marechal E."/>
            <person name="Bowler C."/>
            <person name="Muto M."/>
            <person name="Sunaga Y."/>
            <person name="Tanaka M."/>
            <person name="Yoshino T."/>
            <person name="Taniguchi T."/>
            <person name="Fukuda Y."/>
            <person name="Nemoto M."/>
            <person name="Matsumoto M."/>
            <person name="Wong P.S."/>
            <person name="Aburatani S."/>
            <person name="Fujibuchi W."/>
        </authorList>
    </citation>
    <scope>NUCLEOTIDE SEQUENCE [LARGE SCALE GENOMIC DNA]</scope>
    <source>
        <strain evidence="4 5">JPCC DA0580</strain>
    </source>
</reference>
<dbReference type="CDD" id="cd06257">
    <property type="entry name" value="DnaJ"/>
    <property type="match status" value="1"/>
</dbReference>
<evidence type="ECO:0000256" key="2">
    <source>
        <dbReference type="SAM" id="Coils"/>
    </source>
</evidence>
<dbReference type="Proteomes" id="UP000198406">
    <property type="component" value="Unassembled WGS sequence"/>
</dbReference>
<proteinExistence type="predicted"/>
<dbReference type="PANTHER" id="PTHR44145:SF3">
    <property type="entry name" value="DNAJ HOMOLOG SUBFAMILY A MEMBER 3, MITOCHONDRIAL"/>
    <property type="match status" value="1"/>
</dbReference>
<dbReference type="InterPro" id="IPR036869">
    <property type="entry name" value="J_dom_sf"/>
</dbReference>
<comment type="caution">
    <text evidence="4">The sequence shown here is derived from an EMBL/GenBank/DDBJ whole genome shotgun (WGS) entry which is preliminary data.</text>
</comment>
<feature type="coiled-coil region" evidence="2">
    <location>
        <begin position="341"/>
        <end position="375"/>
    </location>
</feature>
<evidence type="ECO:0000256" key="1">
    <source>
        <dbReference type="ARBA" id="ARBA00023186"/>
    </source>
</evidence>
<dbReference type="PRINTS" id="PR00625">
    <property type="entry name" value="JDOMAIN"/>
</dbReference>
<organism evidence="4 5">
    <name type="scientific">Fistulifera solaris</name>
    <name type="common">Oleaginous diatom</name>
    <dbReference type="NCBI Taxonomy" id="1519565"/>
    <lineage>
        <taxon>Eukaryota</taxon>
        <taxon>Sar</taxon>
        <taxon>Stramenopiles</taxon>
        <taxon>Ochrophyta</taxon>
        <taxon>Bacillariophyta</taxon>
        <taxon>Bacillariophyceae</taxon>
        <taxon>Bacillariophycidae</taxon>
        <taxon>Naviculales</taxon>
        <taxon>Naviculaceae</taxon>
        <taxon>Fistulifera</taxon>
    </lineage>
</organism>
<evidence type="ECO:0000313" key="4">
    <source>
        <dbReference type="EMBL" id="GAX14021.1"/>
    </source>
</evidence>
<name>A0A1Z5JJS1_FISSO</name>
<dbReference type="SUPFAM" id="SSF46565">
    <property type="entry name" value="Chaperone J-domain"/>
    <property type="match status" value="1"/>
</dbReference>
<dbReference type="Pfam" id="PF00226">
    <property type="entry name" value="DnaJ"/>
    <property type="match status" value="1"/>
</dbReference>
<evidence type="ECO:0000259" key="3">
    <source>
        <dbReference type="PROSITE" id="PS50076"/>
    </source>
</evidence>
<keyword evidence="5" id="KW-1185">Reference proteome</keyword>
<dbReference type="OrthoDB" id="47664at2759"/>